<name>A0A890UPQ2_9VIRU</name>
<keyword evidence="10" id="KW-0479">Metal-binding</keyword>
<evidence type="ECO:0000256" key="7">
    <source>
        <dbReference type="ARBA" id="ARBA00022695"/>
    </source>
</evidence>
<keyword evidence="7" id="KW-0548">Nucleotidyltransferase</keyword>
<proteinExistence type="inferred from homology"/>
<dbReference type="Pfam" id="PF02407">
    <property type="entry name" value="Viral_Rep"/>
    <property type="match status" value="1"/>
</dbReference>
<dbReference type="GO" id="GO:0006260">
    <property type="term" value="P:DNA replication"/>
    <property type="evidence" value="ECO:0007669"/>
    <property type="project" value="UniProtKB-KW"/>
</dbReference>
<evidence type="ECO:0000256" key="18">
    <source>
        <dbReference type="ARBA" id="ARBA00032243"/>
    </source>
</evidence>
<feature type="domain" description="CRESS-DNA virus Rep endonuclease" evidence="20">
    <location>
        <begin position="1"/>
        <end position="105"/>
    </location>
</feature>
<keyword evidence="14" id="KW-0190">Covalent protein-DNA linkage</keyword>
<evidence type="ECO:0000256" key="2">
    <source>
        <dbReference type="ARBA" id="ARBA00004147"/>
    </source>
</evidence>
<keyword evidence="8" id="KW-0235">DNA replication</keyword>
<evidence type="ECO:0000256" key="9">
    <source>
        <dbReference type="ARBA" id="ARBA00022722"/>
    </source>
</evidence>
<comment type="catalytic activity">
    <reaction evidence="19">
        <text>ATP + H2O = ADP + phosphate + H(+)</text>
        <dbReference type="Rhea" id="RHEA:13065"/>
        <dbReference type="ChEBI" id="CHEBI:15377"/>
        <dbReference type="ChEBI" id="CHEBI:15378"/>
        <dbReference type="ChEBI" id="CHEBI:30616"/>
        <dbReference type="ChEBI" id="CHEBI:43474"/>
        <dbReference type="ChEBI" id="CHEBI:456216"/>
    </reaction>
</comment>
<evidence type="ECO:0000256" key="4">
    <source>
        <dbReference type="ARBA" id="ARBA00014531"/>
    </source>
</evidence>
<comment type="subcellular location">
    <subcellularLocation>
        <location evidence="2">Host nucleus</location>
    </subcellularLocation>
</comment>
<dbReference type="SUPFAM" id="SSF52540">
    <property type="entry name" value="P-loop containing nucleoside triphosphate hydrolases"/>
    <property type="match status" value="1"/>
</dbReference>
<dbReference type="GO" id="GO:0046872">
    <property type="term" value="F:metal ion binding"/>
    <property type="evidence" value="ECO:0007669"/>
    <property type="project" value="UniProtKB-KW"/>
</dbReference>
<sequence length="296" mass="33572">MSRSRNWCFTINNYTDEDRDRITANSNEYVWLIYQPEIGANGTKHLQGAVVFANPRAMGGVKRLLSPRAHLEPMRGTPAESAAYCSKDDTRDTGATFGVFELGERPDGPGQGARTDLTVIGQRLIEGESLATIAQAYPSDFIRYHAGFRALQSQVVTVRKWKTRVWWYYGTTGTGKSHAARLQFEGAYWKNPTHTWWDGYDPGTESVIIDDYRCNFCHFSELLRLFDEYPLQLQVKGGTVQFRARDIVITAPQRPDVMWAGRTAEDLGQLMRRIEVIRLFGEEPVVAPRVVGFEPL</sequence>
<evidence type="ECO:0000256" key="19">
    <source>
        <dbReference type="ARBA" id="ARBA00049360"/>
    </source>
</evidence>
<dbReference type="GO" id="GO:0042025">
    <property type="term" value="C:host cell nucleus"/>
    <property type="evidence" value="ECO:0007669"/>
    <property type="project" value="UniProtKB-SubCell"/>
</dbReference>
<dbReference type="PROSITE" id="PS52020">
    <property type="entry name" value="CRESS_DNA_REP"/>
    <property type="match status" value="1"/>
</dbReference>
<evidence type="ECO:0000259" key="20">
    <source>
        <dbReference type="PROSITE" id="PS52020"/>
    </source>
</evidence>
<evidence type="ECO:0000256" key="6">
    <source>
        <dbReference type="ARBA" id="ARBA00022679"/>
    </source>
</evidence>
<dbReference type="InterPro" id="IPR027417">
    <property type="entry name" value="P-loop_NTPase"/>
</dbReference>
<dbReference type="Gene3D" id="3.40.1310.20">
    <property type="match status" value="1"/>
</dbReference>
<evidence type="ECO:0000256" key="11">
    <source>
        <dbReference type="ARBA" id="ARBA00022741"/>
    </source>
</evidence>
<evidence type="ECO:0000256" key="1">
    <source>
        <dbReference type="ARBA" id="ARBA00001936"/>
    </source>
</evidence>
<evidence type="ECO:0000256" key="5">
    <source>
        <dbReference type="ARBA" id="ARBA00022562"/>
    </source>
</evidence>
<keyword evidence="16" id="KW-0511">Multifunctional enzyme</keyword>
<evidence type="ECO:0000256" key="3">
    <source>
        <dbReference type="ARBA" id="ARBA00008545"/>
    </source>
</evidence>
<dbReference type="Pfam" id="PF00910">
    <property type="entry name" value="RNA_helicase"/>
    <property type="match status" value="1"/>
</dbReference>
<dbReference type="EMBL" id="MW347794">
    <property type="protein sequence ID" value="QRI44164.1"/>
    <property type="molecule type" value="Genomic_DNA"/>
</dbReference>
<dbReference type="InterPro" id="IPR000605">
    <property type="entry name" value="Helicase_SF3_ssDNA/RNA_vir"/>
</dbReference>
<evidence type="ECO:0000256" key="14">
    <source>
        <dbReference type="ARBA" id="ARBA00023124"/>
    </source>
</evidence>
<dbReference type="GO" id="GO:0003677">
    <property type="term" value="F:DNA binding"/>
    <property type="evidence" value="ECO:0007669"/>
    <property type="project" value="UniProtKB-KW"/>
</dbReference>
<keyword evidence="6" id="KW-0808">Transferase</keyword>
<dbReference type="GO" id="GO:0016779">
    <property type="term" value="F:nucleotidyltransferase activity"/>
    <property type="evidence" value="ECO:0007669"/>
    <property type="project" value="UniProtKB-KW"/>
</dbReference>
<evidence type="ECO:0000256" key="17">
    <source>
        <dbReference type="ARBA" id="ARBA00030754"/>
    </source>
</evidence>
<dbReference type="GO" id="GO:0003724">
    <property type="term" value="F:RNA helicase activity"/>
    <property type="evidence" value="ECO:0007669"/>
    <property type="project" value="InterPro"/>
</dbReference>
<keyword evidence="13" id="KW-0378">Hydrolase</keyword>
<evidence type="ECO:0000256" key="10">
    <source>
        <dbReference type="ARBA" id="ARBA00022723"/>
    </source>
</evidence>
<dbReference type="GO" id="GO:0004519">
    <property type="term" value="F:endonuclease activity"/>
    <property type="evidence" value="ECO:0007669"/>
    <property type="project" value="UniProtKB-KW"/>
</dbReference>
<keyword evidence="15" id="KW-0238">DNA-binding</keyword>
<comment type="similarity">
    <text evidence="3">Belongs to the nanoviruses/circoviruses replication-associated protein family.</text>
</comment>
<evidence type="ECO:0000256" key="16">
    <source>
        <dbReference type="ARBA" id="ARBA00023268"/>
    </source>
</evidence>
<comment type="cofactor">
    <cofactor evidence="1">
        <name>Mn(2+)</name>
        <dbReference type="ChEBI" id="CHEBI:29035"/>
    </cofactor>
</comment>
<evidence type="ECO:0000256" key="13">
    <source>
        <dbReference type="ARBA" id="ARBA00022801"/>
    </source>
</evidence>
<keyword evidence="11" id="KW-0547">Nucleotide-binding</keyword>
<dbReference type="GO" id="GO:0016787">
    <property type="term" value="F:hydrolase activity"/>
    <property type="evidence" value="ECO:0007669"/>
    <property type="project" value="UniProtKB-KW"/>
</dbReference>
<protein>
    <recommendedName>
        <fullName evidence="4">Replication-associated protein</fullName>
    </recommendedName>
    <alternativeName>
        <fullName evidence="17">ATP-dependent helicase Rep</fullName>
    </alternativeName>
    <alternativeName>
        <fullName evidence="18">RepP</fullName>
    </alternativeName>
</protein>
<accession>A0A890UPQ2</accession>
<keyword evidence="9" id="KW-0540">Nuclease</keyword>
<dbReference type="InterPro" id="IPR049912">
    <property type="entry name" value="CRESS_DNA_REP"/>
</dbReference>
<evidence type="ECO:0000256" key="12">
    <source>
        <dbReference type="ARBA" id="ARBA00022759"/>
    </source>
</evidence>
<evidence type="ECO:0000256" key="8">
    <source>
        <dbReference type="ARBA" id="ARBA00022705"/>
    </source>
</evidence>
<evidence type="ECO:0000256" key="15">
    <source>
        <dbReference type="ARBA" id="ARBA00023125"/>
    </source>
</evidence>
<dbReference type="GO" id="GO:0003723">
    <property type="term" value="F:RNA binding"/>
    <property type="evidence" value="ECO:0007669"/>
    <property type="project" value="InterPro"/>
</dbReference>
<evidence type="ECO:0000313" key="21">
    <source>
        <dbReference type="EMBL" id="QRI44164.1"/>
    </source>
</evidence>
<reference evidence="21" key="1">
    <citation type="submission" date="2020-11" db="EMBL/GenBank/DDBJ databases">
        <title>Viral genomes from river ports along the Yangtze River in China.</title>
        <authorList>
            <person name="Lu J."/>
            <person name="Shen Q."/>
            <person name="Yang S."/>
            <person name="Zhang W."/>
        </authorList>
    </citation>
    <scope>NUCLEOTIDE SEQUENCE</scope>
    <source>
        <strain evidence="21">5cz-CRESS-1</strain>
    </source>
</reference>
<keyword evidence="5" id="KW-1048">Host nucleus</keyword>
<keyword evidence="12" id="KW-0255">Endonuclease</keyword>
<dbReference type="GO" id="GO:0000166">
    <property type="term" value="F:nucleotide binding"/>
    <property type="evidence" value="ECO:0007669"/>
    <property type="project" value="UniProtKB-KW"/>
</dbReference>
<organism evidence="21">
    <name type="scientific">Cressdnaviricota sp</name>
    <dbReference type="NCBI Taxonomy" id="2748378"/>
    <lineage>
        <taxon>Viruses</taxon>
        <taxon>Monodnaviria</taxon>
        <taxon>Shotokuvirae</taxon>
        <taxon>Cressdnaviricota</taxon>
    </lineage>
</organism>